<dbReference type="InterPro" id="IPR012373">
    <property type="entry name" value="Ferrdict_sens_TM"/>
</dbReference>
<organism evidence="4 5">
    <name type="scientific">Methylovorus glucosotrophus (strain SIP3-4)</name>
    <dbReference type="NCBI Taxonomy" id="582744"/>
    <lineage>
        <taxon>Bacteria</taxon>
        <taxon>Pseudomonadati</taxon>
        <taxon>Pseudomonadota</taxon>
        <taxon>Betaproteobacteria</taxon>
        <taxon>Nitrosomonadales</taxon>
        <taxon>Methylophilaceae</taxon>
        <taxon>Methylovorus</taxon>
    </lineage>
</organism>
<dbReference type="Gene3D" id="3.55.50.30">
    <property type="match status" value="1"/>
</dbReference>
<keyword evidence="5" id="KW-1185">Reference proteome</keyword>
<dbReference type="KEGG" id="mei:Msip34_0797"/>
<dbReference type="Pfam" id="PF16220">
    <property type="entry name" value="DUF4880"/>
    <property type="match status" value="1"/>
</dbReference>
<dbReference type="InterPro" id="IPR032623">
    <property type="entry name" value="FecR_N"/>
</dbReference>
<keyword evidence="1" id="KW-0472">Membrane</keyword>
<accession>C6XBX0</accession>
<dbReference type="Gene3D" id="2.60.120.1440">
    <property type="match status" value="1"/>
</dbReference>
<evidence type="ECO:0000259" key="2">
    <source>
        <dbReference type="Pfam" id="PF04773"/>
    </source>
</evidence>
<dbReference type="EMBL" id="CP001674">
    <property type="protein sequence ID" value="ACT50045.1"/>
    <property type="molecule type" value="Genomic_DNA"/>
</dbReference>
<reference evidence="5" key="1">
    <citation type="submission" date="2009-07" db="EMBL/GenBank/DDBJ databases">
        <title>Complete sequence of chromosome of Methylovorus sp. SIP3-4.</title>
        <authorList>
            <person name="Lucas S."/>
            <person name="Copeland A."/>
            <person name="Lapidus A."/>
            <person name="Glavina del Rio T."/>
            <person name="Tice H."/>
            <person name="Bruce D."/>
            <person name="Goodwin L."/>
            <person name="Pitluck S."/>
            <person name="Clum A."/>
            <person name="Larimer F."/>
            <person name="Land M."/>
            <person name="Hauser L."/>
            <person name="Kyrpides N."/>
            <person name="Mikhailova N."/>
            <person name="Kayluzhnaya M."/>
            <person name="Chistoserdova L."/>
        </authorList>
    </citation>
    <scope>NUCLEOTIDE SEQUENCE [LARGE SCALE GENOMIC DNA]</scope>
    <source>
        <strain evidence="5">SIP3-4</strain>
    </source>
</reference>
<dbReference type="PANTHER" id="PTHR30273:SF2">
    <property type="entry name" value="PROTEIN FECR"/>
    <property type="match status" value="1"/>
</dbReference>
<dbReference type="RefSeq" id="WP_015829609.1">
    <property type="nucleotide sequence ID" value="NC_012969.1"/>
</dbReference>
<dbReference type="PIRSF" id="PIRSF018266">
    <property type="entry name" value="FecR"/>
    <property type="match status" value="1"/>
</dbReference>
<dbReference type="Pfam" id="PF04773">
    <property type="entry name" value="FecR"/>
    <property type="match status" value="1"/>
</dbReference>
<evidence type="ECO:0000259" key="3">
    <source>
        <dbReference type="Pfam" id="PF16220"/>
    </source>
</evidence>
<dbReference type="PANTHER" id="PTHR30273">
    <property type="entry name" value="PERIPLASMIC SIGNAL SENSOR AND SIGMA FACTOR ACTIVATOR FECR-RELATED"/>
    <property type="match status" value="1"/>
</dbReference>
<feature type="transmembrane region" description="Helical" evidence="1">
    <location>
        <begin position="94"/>
        <end position="112"/>
    </location>
</feature>
<dbReference type="AlphaFoldDB" id="C6XBX0"/>
<dbReference type="InterPro" id="IPR006860">
    <property type="entry name" value="FecR"/>
</dbReference>
<feature type="domain" description="FecR protein" evidence="2">
    <location>
        <begin position="127"/>
        <end position="219"/>
    </location>
</feature>
<dbReference type="GO" id="GO:0016989">
    <property type="term" value="F:sigma factor antagonist activity"/>
    <property type="evidence" value="ECO:0007669"/>
    <property type="project" value="TreeGrafter"/>
</dbReference>
<gene>
    <name evidence="4" type="ordered locus">Msip34_0797</name>
</gene>
<feature type="domain" description="FecR N-terminal" evidence="3">
    <location>
        <begin position="20"/>
        <end position="60"/>
    </location>
</feature>
<evidence type="ECO:0000256" key="1">
    <source>
        <dbReference type="SAM" id="Phobius"/>
    </source>
</evidence>
<dbReference type="eggNOG" id="COG3712">
    <property type="taxonomic scope" value="Bacteria"/>
</dbReference>
<sequence length="333" mass="36990">MKPAPTSNLQPAPSHAVLTQAAEWYARLRDGSASSHETARWQAWLHAAEEHQAAWQYVEDISRGLDPLRTTVDPRQTTHALTKAHARLHTRRRVLITLAALASGGTLGLLSWRQSMLPASMLAWTADHRTPTGEQRTLTLADGTQLWLNTASALNVHFSASERRIELVQGEVFIETAHDETRPFLVETPHGRMRALGTRFNVYLNEAHTQLDVYAGAVEIRTASSAISRVVRAGQQSRFDRADITAMATAGAAREAWTQGILVADNIPLRDVVQELRRYRPGHLGVADGVAELKVYGSFPLQDTDRVLRMLASALPIRVEQPLPWWTTLESAR</sequence>
<dbReference type="STRING" id="582744.Msip34_0797"/>
<reference evidence="4 5" key="2">
    <citation type="journal article" date="2011" name="J. Bacteriol.">
        <title>Genomes of three methylotrophs from a single niche uncover genetic and metabolic divergence of Methylophilaceae.</title>
        <authorList>
            <person name="Lapidus A."/>
            <person name="Clum A."/>
            <person name="Labutti K."/>
            <person name="Kaluzhnaya M.G."/>
            <person name="Lim S."/>
            <person name="Beck D.A."/>
            <person name="Glavina Del Rio T."/>
            <person name="Nolan M."/>
            <person name="Mavromatis K."/>
            <person name="Huntemann M."/>
            <person name="Lucas S."/>
            <person name="Lidstrom M.E."/>
            <person name="Ivanova N."/>
            <person name="Chistoserdova L."/>
        </authorList>
    </citation>
    <scope>NUCLEOTIDE SEQUENCE [LARGE SCALE GENOMIC DNA]</scope>
    <source>
        <strain evidence="4 5">SIP3-4</strain>
    </source>
</reference>
<protein>
    <submittedName>
        <fullName evidence="4">Anti-FecI sigma factor, FecR</fullName>
    </submittedName>
</protein>
<dbReference type="Proteomes" id="UP000002743">
    <property type="component" value="Chromosome"/>
</dbReference>
<dbReference type="HOGENOM" id="CLU_050192_0_0_4"/>
<name>C6XBX0_METGS</name>
<proteinExistence type="predicted"/>
<evidence type="ECO:0000313" key="5">
    <source>
        <dbReference type="Proteomes" id="UP000002743"/>
    </source>
</evidence>
<keyword evidence="1" id="KW-1133">Transmembrane helix</keyword>
<evidence type="ECO:0000313" key="4">
    <source>
        <dbReference type="EMBL" id="ACT50045.1"/>
    </source>
</evidence>
<keyword evidence="1" id="KW-0812">Transmembrane</keyword>
<dbReference type="OrthoDB" id="8534726at2"/>